<comment type="caution">
    <text evidence="1">The sequence shown here is derived from an EMBL/GenBank/DDBJ whole genome shotgun (WGS) entry which is preliminary data.</text>
</comment>
<dbReference type="Proteomes" id="UP000835052">
    <property type="component" value="Unassembled WGS sequence"/>
</dbReference>
<organism evidence="1 2">
    <name type="scientific">Caenorhabditis auriculariae</name>
    <dbReference type="NCBI Taxonomy" id="2777116"/>
    <lineage>
        <taxon>Eukaryota</taxon>
        <taxon>Metazoa</taxon>
        <taxon>Ecdysozoa</taxon>
        <taxon>Nematoda</taxon>
        <taxon>Chromadorea</taxon>
        <taxon>Rhabditida</taxon>
        <taxon>Rhabditina</taxon>
        <taxon>Rhabditomorpha</taxon>
        <taxon>Rhabditoidea</taxon>
        <taxon>Rhabditidae</taxon>
        <taxon>Peloderinae</taxon>
        <taxon>Caenorhabditis</taxon>
    </lineage>
</organism>
<dbReference type="EMBL" id="CAJGYM010000026">
    <property type="protein sequence ID" value="CAD6192185.1"/>
    <property type="molecule type" value="Genomic_DNA"/>
</dbReference>
<sequence length="130" mass="14817">MASFPDSSKSDTSCIPGPLGCRYDDNLNHLEIQLVVPGIREKTFMKASNTQVYLKSDPYSLGCTVEIVKIDKKKKPPEKTVIDRRFYEVQRFPAEISDVTFKLKKDCCVLTIRKKTAQSWANQMSQYGMT</sequence>
<name>A0A8S1HAH1_9PELO</name>
<reference evidence="1" key="1">
    <citation type="submission" date="2020-10" db="EMBL/GenBank/DDBJ databases">
        <authorList>
            <person name="Kikuchi T."/>
        </authorList>
    </citation>
    <scope>NUCLEOTIDE SEQUENCE</scope>
    <source>
        <strain evidence="1">NKZ352</strain>
    </source>
</reference>
<gene>
    <name evidence="1" type="ORF">CAUJ_LOCUS8104</name>
</gene>
<protein>
    <recommendedName>
        <fullName evidence="3">CS domain-containing protein</fullName>
    </recommendedName>
</protein>
<evidence type="ECO:0000313" key="2">
    <source>
        <dbReference type="Proteomes" id="UP000835052"/>
    </source>
</evidence>
<accession>A0A8S1HAH1</accession>
<dbReference type="OrthoDB" id="6146649at2759"/>
<evidence type="ECO:0008006" key="3">
    <source>
        <dbReference type="Google" id="ProtNLM"/>
    </source>
</evidence>
<evidence type="ECO:0000313" key="1">
    <source>
        <dbReference type="EMBL" id="CAD6192185.1"/>
    </source>
</evidence>
<proteinExistence type="predicted"/>
<keyword evidence="2" id="KW-1185">Reference proteome</keyword>
<dbReference type="AlphaFoldDB" id="A0A8S1HAH1"/>